<gene>
    <name evidence="3" type="ORF">VM1G_08105</name>
</gene>
<reference evidence="3" key="1">
    <citation type="submission" date="2014-12" db="EMBL/GenBank/DDBJ databases">
        <title>Genome Sequence of Valsa Canker Pathogens Uncovers a Specific Adaption of Colonization on Woody Bark.</title>
        <authorList>
            <person name="Yin Z."/>
            <person name="Liu H."/>
            <person name="Gao X."/>
            <person name="Li Z."/>
            <person name="Song N."/>
            <person name="Ke X."/>
            <person name="Dai Q."/>
            <person name="Wu Y."/>
            <person name="Sun Y."/>
            <person name="Xu J.-R."/>
            <person name="Kang Z.K."/>
            <person name="Wang L."/>
            <person name="Huang L."/>
        </authorList>
    </citation>
    <scope>NUCLEOTIDE SEQUENCE [LARGE SCALE GENOMIC DNA]</scope>
    <source>
        <strain evidence="3">03-8</strain>
    </source>
</reference>
<dbReference type="InterPro" id="IPR003615">
    <property type="entry name" value="HNH_nuc"/>
</dbReference>
<evidence type="ECO:0000259" key="2">
    <source>
        <dbReference type="Pfam" id="PF13391"/>
    </source>
</evidence>
<feature type="compositionally biased region" description="Polar residues" evidence="1">
    <location>
        <begin position="125"/>
        <end position="140"/>
    </location>
</feature>
<proteinExistence type="predicted"/>
<feature type="region of interest" description="Disordered" evidence="1">
    <location>
        <begin position="457"/>
        <end position="483"/>
    </location>
</feature>
<evidence type="ECO:0000256" key="1">
    <source>
        <dbReference type="SAM" id="MobiDB-lite"/>
    </source>
</evidence>
<organism evidence="3 4">
    <name type="scientific">Cytospora mali</name>
    <name type="common">Apple Valsa canker fungus</name>
    <name type="synonym">Valsa mali</name>
    <dbReference type="NCBI Taxonomy" id="578113"/>
    <lineage>
        <taxon>Eukaryota</taxon>
        <taxon>Fungi</taxon>
        <taxon>Dikarya</taxon>
        <taxon>Ascomycota</taxon>
        <taxon>Pezizomycotina</taxon>
        <taxon>Sordariomycetes</taxon>
        <taxon>Sordariomycetidae</taxon>
        <taxon>Diaporthales</taxon>
        <taxon>Cytosporaceae</taxon>
        <taxon>Cytospora</taxon>
    </lineage>
</organism>
<dbReference type="AlphaFoldDB" id="A0A194W892"/>
<feature type="compositionally biased region" description="Polar residues" evidence="1">
    <location>
        <begin position="396"/>
        <end position="406"/>
    </location>
</feature>
<sequence>MIALKPPIDSFAINIPIENISFLHPGYPDNQNVLLTLPAVDKIDGTHGVLHGIHHETARIACAILANCNWEGYFCAARDGSRVDAGPDELLSGKAYYFYIDGDPDYAVVPSIDHFQFPNLRGLPQSWSGSSTQPPDTANSPKPRDVTCRISNSSLPNETAHVIPSAEEDWWQRNNMFLYATNPTGNTPDIVDNTITLRRDLHWLWDAQRFTLVPKAGKWVVHVLDHLFTNELEVRYHNQIVQPIMRVAREFLLARFAIAILRTKSMFARLGAGPLKLVIYDAETNSYGVRNMSFKERLQRFGPISSQSKSRSASPRKKKRAADQDGDVPDDLNMLLDEQQDQWGVIGSARPKKRLRRSPSFQTDDWFRGDATSDLDSTDGDEWQERGRPRRRRCSNSHSPSGSTGRNMDHSGTLIHAAAVPAVSPVSSSSPMNMSFTSTGSGAIAQVSAVDSVIITSHDHPGEDNVRDRTAEDKTIMGDDNETKTAAVAAMADGHRSETGNGQPDR</sequence>
<dbReference type="EMBL" id="CM003106">
    <property type="protein sequence ID" value="KUI72694.1"/>
    <property type="molecule type" value="Genomic_DNA"/>
</dbReference>
<accession>A0A194W892</accession>
<dbReference type="Proteomes" id="UP000078559">
    <property type="component" value="Chromosome 9"/>
</dbReference>
<evidence type="ECO:0000313" key="4">
    <source>
        <dbReference type="Proteomes" id="UP000078559"/>
    </source>
</evidence>
<evidence type="ECO:0000313" key="3">
    <source>
        <dbReference type="EMBL" id="KUI72694.1"/>
    </source>
</evidence>
<name>A0A194W892_CYTMA</name>
<feature type="region of interest" description="Disordered" evidence="1">
    <location>
        <begin position="301"/>
        <end position="410"/>
    </location>
</feature>
<feature type="domain" description="HNH nuclease" evidence="2">
    <location>
        <begin position="148"/>
        <end position="212"/>
    </location>
</feature>
<keyword evidence="4" id="KW-1185">Reference proteome</keyword>
<dbReference type="OrthoDB" id="2142759at2759"/>
<protein>
    <recommendedName>
        <fullName evidence="2">HNH nuclease domain-containing protein</fullName>
    </recommendedName>
</protein>
<feature type="region of interest" description="Disordered" evidence="1">
    <location>
        <begin position="125"/>
        <end position="145"/>
    </location>
</feature>
<dbReference type="Pfam" id="PF13391">
    <property type="entry name" value="HNH_2"/>
    <property type="match status" value="1"/>
</dbReference>